<evidence type="ECO:0000313" key="6">
    <source>
        <dbReference type="EMBL" id="TQL32844.1"/>
    </source>
</evidence>
<dbReference type="AlphaFoldDB" id="A0A542XAM5"/>
<dbReference type="Gene3D" id="3.30.360.10">
    <property type="entry name" value="Dihydrodipicolinate Reductase, domain 2"/>
    <property type="match status" value="1"/>
</dbReference>
<dbReference type="SUPFAM" id="SSF51735">
    <property type="entry name" value="NAD(P)-binding Rossmann-fold domains"/>
    <property type="match status" value="1"/>
</dbReference>
<dbReference type="RefSeq" id="WP_142004939.1">
    <property type="nucleotide sequence ID" value="NZ_CAJTBP010000001.1"/>
</dbReference>
<evidence type="ECO:0000256" key="3">
    <source>
        <dbReference type="ARBA" id="ARBA00023027"/>
    </source>
</evidence>
<proteinExistence type="inferred from homology"/>
<comment type="similarity">
    <text evidence="1">Belongs to the Gfo/Idh/MocA family.</text>
</comment>
<dbReference type="PANTHER" id="PTHR43708:SF5">
    <property type="entry name" value="CONSERVED EXPRESSED OXIDOREDUCTASE (EUROFUNG)-RELATED"/>
    <property type="match status" value="1"/>
</dbReference>
<dbReference type="GO" id="GO:0000166">
    <property type="term" value="F:nucleotide binding"/>
    <property type="evidence" value="ECO:0007669"/>
    <property type="project" value="InterPro"/>
</dbReference>
<dbReference type="InterPro" id="IPR036291">
    <property type="entry name" value="NAD(P)-bd_dom_sf"/>
</dbReference>
<evidence type="ECO:0000256" key="2">
    <source>
        <dbReference type="ARBA" id="ARBA00023002"/>
    </source>
</evidence>
<dbReference type="GO" id="GO:0016491">
    <property type="term" value="F:oxidoreductase activity"/>
    <property type="evidence" value="ECO:0007669"/>
    <property type="project" value="UniProtKB-KW"/>
</dbReference>
<dbReference type="Proteomes" id="UP000318336">
    <property type="component" value="Unassembled WGS sequence"/>
</dbReference>
<gene>
    <name evidence="6" type="ORF">FB554_0977</name>
</gene>
<evidence type="ECO:0000259" key="4">
    <source>
        <dbReference type="Pfam" id="PF01408"/>
    </source>
</evidence>
<name>A0A542XAM5_9MICO</name>
<keyword evidence="7" id="KW-1185">Reference proteome</keyword>
<evidence type="ECO:0000313" key="7">
    <source>
        <dbReference type="Proteomes" id="UP000318336"/>
    </source>
</evidence>
<dbReference type="Pfam" id="PF22725">
    <property type="entry name" value="GFO_IDH_MocA_C3"/>
    <property type="match status" value="1"/>
</dbReference>
<feature type="domain" description="Gfo/Idh/MocA-like oxidoreductase N-terminal" evidence="4">
    <location>
        <begin position="3"/>
        <end position="119"/>
    </location>
</feature>
<organism evidence="6 7">
    <name type="scientific">Barrientosiimonas humi</name>
    <dbReference type="NCBI Taxonomy" id="999931"/>
    <lineage>
        <taxon>Bacteria</taxon>
        <taxon>Bacillati</taxon>
        <taxon>Actinomycetota</taxon>
        <taxon>Actinomycetes</taxon>
        <taxon>Micrococcales</taxon>
        <taxon>Dermacoccaceae</taxon>
        <taxon>Barrientosiimonas</taxon>
    </lineage>
</organism>
<comment type="caution">
    <text evidence="6">The sequence shown here is derived from an EMBL/GenBank/DDBJ whole genome shotgun (WGS) entry which is preliminary data.</text>
</comment>
<sequence length="338" mass="35930">MTRAALAGYGSAGRGIHAPLLQAAGVDIVAVSTSNPERAAEVRAELPGTEVEPDLTALLARDDVDFVVLATPSGQHAEHVTACLEAGRPVVVDKPLAVDEAQAATVVRRARDVGVPLTVFQNRRFDPQHTTLRRLLLEGTLGEVFRHEFRWERWRPVPKQRWRENATAVDGGGILLDLHTHLVDASVNLFGPVERVFAEVAARSTPAEDDAFVVAEHASGVVSHLGATSLAGAPGPRVRVLGTAGAYLLDSFEQELSVYPDLTQEPDQAGWLVRGVERTPVAAAPSDQADFYRAVVAALGAPDPQAAMPVDPADAVHVLAVIDAARRSAAEHQVVTLG</sequence>
<dbReference type="InterPro" id="IPR051317">
    <property type="entry name" value="Gfo/Idh/MocA_oxidoreduct"/>
</dbReference>
<dbReference type="PANTHER" id="PTHR43708">
    <property type="entry name" value="CONSERVED EXPRESSED OXIDOREDUCTASE (EUROFUNG)"/>
    <property type="match status" value="1"/>
</dbReference>
<evidence type="ECO:0000256" key="1">
    <source>
        <dbReference type="ARBA" id="ARBA00010928"/>
    </source>
</evidence>
<dbReference type="Gene3D" id="3.40.50.720">
    <property type="entry name" value="NAD(P)-binding Rossmann-like Domain"/>
    <property type="match status" value="1"/>
</dbReference>
<keyword evidence="3" id="KW-0520">NAD</keyword>
<dbReference type="SUPFAM" id="SSF55347">
    <property type="entry name" value="Glyceraldehyde-3-phosphate dehydrogenase-like, C-terminal domain"/>
    <property type="match status" value="1"/>
</dbReference>
<feature type="domain" description="GFO/IDH/MocA-like oxidoreductase" evidence="5">
    <location>
        <begin position="130"/>
        <end position="247"/>
    </location>
</feature>
<evidence type="ECO:0000259" key="5">
    <source>
        <dbReference type="Pfam" id="PF22725"/>
    </source>
</evidence>
<dbReference type="InterPro" id="IPR000683">
    <property type="entry name" value="Gfo/Idh/MocA-like_OxRdtase_N"/>
</dbReference>
<dbReference type="OrthoDB" id="256869at2"/>
<dbReference type="EMBL" id="VFOK01000001">
    <property type="protein sequence ID" value="TQL32844.1"/>
    <property type="molecule type" value="Genomic_DNA"/>
</dbReference>
<keyword evidence="2" id="KW-0560">Oxidoreductase</keyword>
<dbReference type="InterPro" id="IPR055170">
    <property type="entry name" value="GFO_IDH_MocA-like_dom"/>
</dbReference>
<dbReference type="Pfam" id="PF01408">
    <property type="entry name" value="GFO_IDH_MocA"/>
    <property type="match status" value="1"/>
</dbReference>
<protein>
    <submittedName>
        <fullName evidence="6">Putative dehydrogenase</fullName>
    </submittedName>
</protein>
<reference evidence="6 7" key="1">
    <citation type="submission" date="2019-06" db="EMBL/GenBank/DDBJ databases">
        <title>Sequencing the genomes of 1000 actinobacteria strains.</title>
        <authorList>
            <person name="Klenk H.-P."/>
        </authorList>
    </citation>
    <scope>NUCLEOTIDE SEQUENCE [LARGE SCALE GENOMIC DNA]</scope>
    <source>
        <strain evidence="6 7">DSM 24617</strain>
    </source>
</reference>
<accession>A0A542XAM5</accession>